<dbReference type="SUPFAM" id="SSF89550">
    <property type="entry name" value="PHP domain-like"/>
    <property type="match status" value="1"/>
</dbReference>
<keyword evidence="3" id="KW-1185">Reference proteome</keyword>
<proteinExistence type="predicted"/>
<organism evidence="2 3">
    <name type="scientific">Catenulispora subtropica</name>
    <dbReference type="NCBI Taxonomy" id="450798"/>
    <lineage>
        <taxon>Bacteria</taxon>
        <taxon>Bacillati</taxon>
        <taxon>Actinomycetota</taxon>
        <taxon>Actinomycetes</taxon>
        <taxon>Catenulisporales</taxon>
        <taxon>Catenulisporaceae</taxon>
        <taxon>Catenulispora</taxon>
    </lineage>
</organism>
<dbReference type="PANTHER" id="PTHR42924">
    <property type="entry name" value="EXONUCLEASE"/>
    <property type="match status" value="1"/>
</dbReference>
<dbReference type="SMART" id="SM00481">
    <property type="entry name" value="POLIIIAc"/>
    <property type="match status" value="1"/>
</dbReference>
<dbReference type="Proteomes" id="UP001499854">
    <property type="component" value="Unassembled WGS sequence"/>
</dbReference>
<feature type="domain" description="Polymerase/histidinol phosphatase N-terminal" evidence="1">
    <location>
        <begin position="147"/>
        <end position="212"/>
    </location>
</feature>
<gene>
    <name evidence="2" type="ORF">GCM10009838_06840</name>
</gene>
<sequence length="407" mass="44672">MRLDGVWWLEDRLRQQLRTVPFEVPPGTAEIEVRLDYDSSAGAVLDLGCAGPEGFRGWSGGARSSFRIGVHASTPGYLAGEVPPGLWHVWLGLHRVPVEGVRYSLEITFSDKARKVSQDLGYREPDPLERPPKRDLPRVDGRRWFAGDLHAHTQHSDGALSIRGLATLAARTGLDFLAVTDHNTISHYPFLEKQSAVTGVTLIPGQEVTTELGHANVWGSAEWIDFRRPASQWMKQAEKAGGLFSVNHPLAGDCAWRHHLTTQPSIAELWHWSWLDRTWGEPLAWARRHPAGVIPVGGSDFHAPGGTPASLGEPVTWVLADECTVPALLDGIRAGRTAVSAARTGPLLLRCGDELLALDAEGLVLVRPDETRVAVRPDPAGRQLFPASQKGMYRLETWRNEVVALCA</sequence>
<dbReference type="InterPro" id="IPR052018">
    <property type="entry name" value="PHP_domain"/>
</dbReference>
<evidence type="ECO:0000313" key="2">
    <source>
        <dbReference type="EMBL" id="GAA1954087.1"/>
    </source>
</evidence>
<dbReference type="EMBL" id="BAAAQM010000002">
    <property type="protein sequence ID" value="GAA1954087.1"/>
    <property type="molecule type" value="Genomic_DNA"/>
</dbReference>
<reference evidence="2 3" key="1">
    <citation type="journal article" date="2019" name="Int. J. Syst. Evol. Microbiol.">
        <title>The Global Catalogue of Microorganisms (GCM) 10K type strain sequencing project: providing services to taxonomists for standard genome sequencing and annotation.</title>
        <authorList>
            <consortium name="The Broad Institute Genomics Platform"/>
            <consortium name="The Broad Institute Genome Sequencing Center for Infectious Disease"/>
            <person name="Wu L."/>
            <person name="Ma J."/>
        </authorList>
    </citation>
    <scope>NUCLEOTIDE SEQUENCE [LARGE SCALE GENOMIC DNA]</scope>
    <source>
        <strain evidence="2 3">JCM 16013</strain>
    </source>
</reference>
<comment type="caution">
    <text evidence="2">The sequence shown here is derived from an EMBL/GenBank/DDBJ whole genome shotgun (WGS) entry which is preliminary data.</text>
</comment>
<accession>A0ABN2QKF1</accession>
<evidence type="ECO:0000313" key="3">
    <source>
        <dbReference type="Proteomes" id="UP001499854"/>
    </source>
</evidence>
<dbReference type="InterPro" id="IPR003141">
    <property type="entry name" value="Pol/His_phosphatase_N"/>
</dbReference>
<dbReference type="RefSeq" id="WP_344655405.1">
    <property type="nucleotide sequence ID" value="NZ_BAAAQM010000002.1"/>
</dbReference>
<dbReference type="NCBIfam" id="NF038032">
    <property type="entry name" value="CehA_McbA_metalo"/>
    <property type="match status" value="1"/>
</dbReference>
<evidence type="ECO:0000259" key="1">
    <source>
        <dbReference type="SMART" id="SM00481"/>
    </source>
</evidence>
<dbReference type="PANTHER" id="PTHR42924:SF3">
    <property type="entry name" value="POLYMERASE_HISTIDINOL PHOSPHATASE N-TERMINAL DOMAIN-CONTAINING PROTEIN"/>
    <property type="match status" value="1"/>
</dbReference>
<dbReference type="InterPro" id="IPR016195">
    <property type="entry name" value="Pol/histidinol_Pase-like"/>
</dbReference>
<name>A0ABN2QKF1_9ACTN</name>
<protein>
    <recommendedName>
        <fullName evidence="1">Polymerase/histidinol phosphatase N-terminal domain-containing protein</fullName>
    </recommendedName>
</protein>
<dbReference type="Gene3D" id="3.20.20.140">
    <property type="entry name" value="Metal-dependent hydrolases"/>
    <property type="match status" value="1"/>
</dbReference>
<dbReference type="InterPro" id="IPR004013">
    <property type="entry name" value="PHP_dom"/>
</dbReference>
<dbReference type="Pfam" id="PF02811">
    <property type="entry name" value="PHP"/>
    <property type="match status" value="1"/>
</dbReference>